<evidence type="ECO:0000256" key="4">
    <source>
        <dbReference type="ARBA" id="ARBA00023163"/>
    </source>
</evidence>
<evidence type="ECO:0000259" key="5">
    <source>
        <dbReference type="Pfam" id="PF04542"/>
    </source>
</evidence>
<keyword evidence="2" id="KW-0805">Transcription regulation</keyword>
<reference evidence="7 8" key="1">
    <citation type="submission" date="2016-04" db="EMBL/GenBank/DDBJ databases">
        <authorList>
            <person name="Chen L."/>
            <person name="Zhuang W."/>
            <person name="Wang G."/>
        </authorList>
    </citation>
    <scope>NUCLEOTIDE SEQUENCE [LARGE SCALE GENOMIC DNA]</scope>
    <source>
        <strain evidence="8">GR20</strain>
    </source>
</reference>
<dbReference type="SUPFAM" id="SSF88659">
    <property type="entry name" value="Sigma3 and sigma4 domains of RNA polymerase sigma factors"/>
    <property type="match status" value="1"/>
</dbReference>
<evidence type="ECO:0000313" key="7">
    <source>
        <dbReference type="EMBL" id="OQP43883.1"/>
    </source>
</evidence>
<comment type="caution">
    <text evidence="7">The sequence shown here is derived from an EMBL/GenBank/DDBJ whole genome shotgun (WGS) entry which is preliminary data.</text>
</comment>
<evidence type="ECO:0008006" key="9">
    <source>
        <dbReference type="Google" id="ProtNLM"/>
    </source>
</evidence>
<evidence type="ECO:0000256" key="3">
    <source>
        <dbReference type="ARBA" id="ARBA00023082"/>
    </source>
</evidence>
<protein>
    <recommendedName>
        <fullName evidence="9">RNA polymerase, sigma-24 subunit, ECF subfamily</fullName>
    </recommendedName>
</protein>
<dbReference type="PANTHER" id="PTHR43133">
    <property type="entry name" value="RNA POLYMERASE ECF-TYPE SIGMA FACTO"/>
    <property type="match status" value="1"/>
</dbReference>
<evidence type="ECO:0000313" key="8">
    <source>
        <dbReference type="Proteomes" id="UP000192277"/>
    </source>
</evidence>
<feature type="domain" description="RNA polymerase sigma factor 70 region 4 type 2" evidence="6">
    <location>
        <begin position="122"/>
        <end position="174"/>
    </location>
</feature>
<sequence>MDLRVLTDEKLLQLLRANNEQAFKEIYTRYWKLIFDAAWHRLGSRETAKELVQTIFLRIWEKRHSIHIIHLQGYLKTAIKNSVVNYIEATMVHKKYLQHVVHTGSATCQGTESALTFHELSQAIEKAIALLPEKTRTVFRLSRFGHLTIREIATSLNISEKAVEYHITQSLKTLRLYLKEYLDIAL</sequence>
<dbReference type="NCBIfam" id="TIGR02937">
    <property type="entry name" value="sigma70-ECF"/>
    <property type="match status" value="1"/>
</dbReference>
<evidence type="ECO:0000256" key="2">
    <source>
        <dbReference type="ARBA" id="ARBA00023015"/>
    </source>
</evidence>
<comment type="similarity">
    <text evidence="1">Belongs to the sigma-70 factor family. ECF subfamily.</text>
</comment>
<dbReference type="Gene3D" id="1.10.1740.10">
    <property type="match status" value="1"/>
</dbReference>
<dbReference type="InterPro" id="IPR013325">
    <property type="entry name" value="RNA_pol_sigma_r2"/>
</dbReference>
<proteinExistence type="inferred from homology"/>
<keyword evidence="3" id="KW-0731">Sigma factor</keyword>
<dbReference type="InterPro" id="IPR014327">
    <property type="entry name" value="RNA_pol_sigma70_bacteroid"/>
</dbReference>
<dbReference type="NCBIfam" id="TIGR02985">
    <property type="entry name" value="Sig70_bacteroi1"/>
    <property type="match status" value="1"/>
</dbReference>
<dbReference type="Pfam" id="PF04542">
    <property type="entry name" value="Sigma70_r2"/>
    <property type="match status" value="1"/>
</dbReference>
<dbReference type="Gene3D" id="1.10.10.10">
    <property type="entry name" value="Winged helix-like DNA-binding domain superfamily/Winged helix DNA-binding domain"/>
    <property type="match status" value="1"/>
</dbReference>
<name>A0ABX3NR29_9BACT</name>
<dbReference type="PANTHER" id="PTHR43133:SF46">
    <property type="entry name" value="RNA POLYMERASE SIGMA-70 FACTOR ECF SUBFAMILY"/>
    <property type="match status" value="1"/>
</dbReference>
<dbReference type="SUPFAM" id="SSF88946">
    <property type="entry name" value="Sigma2 domain of RNA polymerase sigma factors"/>
    <property type="match status" value="1"/>
</dbReference>
<dbReference type="InterPro" id="IPR014284">
    <property type="entry name" value="RNA_pol_sigma-70_dom"/>
</dbReference>
<dbReference type="InterPro" id="IPR013249">
    <property type="entry name" value="RNA_pol_sigma70_r4_t2"/>
</dbReference>
<dbReference type="InterPro" id="IPR007627">
    <property type="entry name" value="RNA_pol_sigma70_r2"/>
</dbReference>
<gene>
    <name evidence="7" type="ORF">A4D02_10415</name>
</gene>
<dbReference type="EMBL" id="LWBO01000034">
    <property type="protein sequence ID" value="OQP43883.1"/>
    <property type="molecule type" value="Genomic_DNA"/>
</dbReference>
<dbReference type="InterPro" id="IPR013324">
    <property type="entry name" value="RNA_pol_sigma_r3/r4-like"/>
</dbReference>
<dbReference type="Pfam" id="PF08281">
    <property type="entry name" value="Sigma70_r4_2"/>
    <property type="match status" value="1"/>
</dbReference>
<accession>A0ABX3NR29</accession>
<dbReference type="Proteomes" id="UP000192277">
    <property type="component" value="Unassembled WGS sequence"/>
</dbReference>
<evidence type="ECO:0000256" key="1">
    <source>
        <dbReference type="ARBA" id="ARBA00010641"/>
    </source>
</evidence>
<organism evidence="7 8">
    <name type="scientific">Niastella koreensis</name>
    <dbReference type="NCBI Taxonomy" id="354356"/>
    <lineage>
        <taxon>Bacteria</taxon>
        <taxon>Pseudomonadati</taxon>
        <taxon>Bacteroidota</taxon>
        <taxon>Chitinophagia</taxon>
        <taxon>Chitinophagales</taxon>
        <taxon>Chitinophagaceae</taxon>
        <taxon>Niastella</taxon>
    </lineage>
</organism>
<keyword evidence="8" id="KW-1185">Reference proteome</keyword>
<dbReference type="InterPro" id="IPR039425">
    <property type="entry name" value="RNA_pol_sigma-70-like"/>
</dbReference>
<keyword evidence="4" id="KW-0804">Transcription</keyword>
<dbReference type="RefSeq" id="WP_014218874.1">
    <property type="nucleotide sequence ID" value="NZ_LWBO01000034.1"/>
</dbReference>
<feature type="domain" description="RNA polymerase sigma-70 region 2" evidence="5">
    <location>
        <begin position="26"/>
        <end position="88"/>
    </location>
</feature>
<dbReference type="InterPro" id="IPR036388">
    <property type="entry name" value="WH-like_DNA-bd_sf"/>
</dbReference>
<evidence type="ECO:0000259" key="6">
    <source>
        <dbReference type="Pfam" id="PF08281"/>
    </source>
</evidence>